<dbReference type="Proteomes" id="UP001596328">
    <property type="component" value="Unassembled WGS sequence"/>
</dbReference>
<sequence>MNDVRYTDGIRIDLASGETVACDSENVTGDVNVLSHAHGDHLYRATPGSLVCSELTAALANHRRGADA</sequence>
<keyword evidence="2" id="KW-1185">Reference proteome</keyword>
<feature type="non-terminal residue" evidence="1">
    <location>
        <position position="68"/>
    </location>
</feature>
<proteinExistence type="predicted"/>
<evidence type="ECO:0000313" key="1">
    <source>
        <dbReference type="EMBL" id="MFC6725638.1"/>
    </source>
</evidence>
<gene>
    <name evidence="1" type="ORF">ACFQE1_14935</name>
</gene>
<evidence type="ECO:0000313" key="2">
    <source>
        <dbReference type="Proteomes" id="UP001596328"/>
    </source>
</evidence>
<dbReference type="AlphaFoldDB" id="A0ABD5S3Q8"/>
<comment type="caution">
    <text evidence="1">The sequence shown here is derived from an EMBL/GenBank/DDBJ whole genome shotgun (WGS) entry which is preliminary data.</text>
</comment>
<organism evidence="1 2">
    <name type="scientific">Halobium palmae</name>
    <dbReference type="NCBI Taxonomy" id="1776492"/>
    <lineage>
        <taxon>Archaea</taxon>
        <taxon>Methanobacteriati</taxon>
        <taxon>Methanobacteriota</taxon>
        <taxon>Stenosarchaea group</taxon>
        <taxon>Halobacteria</taxon>
        <taxon>Halobacteriales</taxon>
        <taxon>Haloferacaceae</taxon>
        <taxon>Halobium</taxon>
    </lineage>
</organism>
<reference evidence="1 2" key="1">
    <citation type="journal article" date="2019" name="Int. J. Syst. Evol. Microbiol.">
        <title>The Global Catalogue of Microorganisms (GCM) 10K type strain sequencing project: providing services to taxonomists for standard genome sequencing and annotation.</title>
        <authorList>
            <consortium name="The Broad Institute Genomics Platform"/>
            <consortium name="The Broad Institute Genome Sequencing Center for Infectious Disease"/>
            <person name="Wu L."/>
            <person name="Ma J."/>
        </authorList>
    </citation>
    <scope>NUCLEOTIDE SEQUENCE [LARGE SCALE GENOMIC DNA]</scope>
    <source>
        <strain evidence="1 2">NBRC 111368</strain>
    </source>
</reference>
<accession>A0ABD5S3Q8</accession>
<name>A0ABD5S3Q8_9EURY</name>
<dbReference type="EMBL" id="JBHSWU010000627">
    <property type="protein sequence ID" value="MFC6725638.1"/>
    <property type="molecule type" value="Genomic_DNA"/>
</dbReference>
<protein>
    <submittedName>
        <fullName evidence="1">mRNA 3'-end processing factor</fullName>
    </submittedName>
</protein>